<accession>A0A5M3XEK8</accession>
<reference evidence="1 2" key="1">
    <citation type="submission" date="2019-10" db="EMBL/GenBank/DDBJ databases">
        <title>Whole genome shotgun sequence of Acrocarpospora pleiomorpha NBRC 16267.</title>
        <authorList>
            <person name="Ichikawa N."/>
            <person name="Kimura A."/>
            <person name="Kitahashi Y."/>
            <person name="Komaki H."/>
            <person name="Oguchi A."/>
        </authorList>
    </citation>
    <scope>NUCLEOTIDE SEQUENCE [LARGE SCALE GENOMIC DNA]</scope>
    <source>
        <strain evidence="1 2">NBRC 16267</strain>
    </source>
</reference>
<name>A0A5M3XEK8_9ACTN</name>
<dbReference type="AlphaFoldDB" id="A0A5M3XEK8"/>
<dbReference type="EMBL" id="BLAF01000013">
    <property type="protein sequence ID" value="GES19704.1"/>
    <property type="molecule type" value="Genomic_DNA"/>
</dbReference>
<sequence>MYKCSDLRGYLSDGAYARTEKPVEQADNTDLLVDTRAIRNVGFGRTGIGPQRLKPGVTMKLPSCAAALIAAVLLASLAGASRTSAAQAADVRALPSVNMEATVKAAQIDPRRPDDTLTPGAKASVLLVERALRDRRLLDAKWVDGYFGTTTVAAYAKYQKSLGLTGLDANGLPGKTSLTRLGADRFKVTNIIDPGTRVSTGGFVINTRTRSMLAEAQRLLGRDLELDQGSYNPGGDPTSAGTHDGGGVVDISVTGMNSATRTAVVRALRRAGFAAWVRSPRQGDWPWHIHAAAISDTSLSSQAQHQIGDYYLGLNGLTGRGPDDGPKVTIRTWEEYQRR</sequence>
<proteinExistence type="predicted"/>
<comment type="caution">
    <text evidence="1">The sequence shown here is derived from an EMBL/GenBank/DDBJ whole genome shotgun (WGS) entry which is preliminary data.</text>
</comment>
<gene>
    <name evidence="1" type="ORF">Aple_026000</name>
</gene>
<evidence type="ECO:0000313" key="1">
    <source>
        <dbReference type="EMBL" id="GES19704.1"/>
    </source>
</evidence>
<protein>
    <submittedName>
        <fullName evidence="1">Peptidoglycan-binding protein</fullName>
    </submittedName>
</protein>
<keyword evidence="2" id="KW-1185">Reference proteome</keyword>
<dbReference type="Proteomes" id="UP000377595">
    <property type="component" value="Unassembled WGS sequence"/>
</dbReference>
<evidence type="ECO:0000313" key="2">
    <source>
        <dbReference type="Proteomes" id="UP000377595"/>
    </source>
</evidence>
<organism evidence="1 2">
    <name type="scientific">Acrocarpospora pleiomorpha</name>
    <dbReference type="NCBI Taxonomy" id="90975"/>
    <lineage>
        <taxon>Bacteria</taxon>
        <taxon>Bacillati</taxon>
        <taxon>Actinomycetota</taxon>
        <taxon>Actinomycetes</taxon>
        <taxon>Streptosporangiales</taxon>
        <taxon>Streptosporangiaceae</taxon>
        <taxon>Acrocarpospora</taxon>
    </lineage>
</organism>